<dbReference type="GO" id="GO:0042597">
    <property type="term" value="C:periplasmic space"/>
    <property type="evidence" value="ECO:0007669"/>
    <property type="project" value="UniProtKB-SubCell"/>
</dbReference>
<evidence type="ECO:0000313" key="10">
    <source>
        <dbReference type="EMBL" id="AMO38432.1"/>
    </source>
</evidence>
<dbReference type="RefSeq" id="WP_004259874.1">
    <property type="nucleotide sequence ID" value="NZ_CP014646.1"/>
</dbReference>
<evidence type="ECO:0000256" key="1">
    <source>
        <dbReference type="ARBA" id="ARBA00004418"/>
    </source>
</evidence>
<dbReference type="GO" id="GO:0015036">
    <property type="term" value="F:disulfide oxidoreductase activity"/>
    <property type="evidence" value="ECO:0007669"/>
    <property type="project" value="UniProtKB-ARBA"/>
</dbReference>
<dbReference type="STRING" id="1134435.AC731_016705"/>
<dbReference type="Pfam" id="PF01323">
    <property type="entry name" value="DSBA"/>
    <property type="match status" value="1"/>
</dbReference>
<name>A0A127K938_9RHOO</name>
<dbReference type="PANTHER" id="PTHR35891:SF3">
    <property type="entry name" value="THIOL:DISULFIDE INTERCHANGE PROTEIN DSBL"/>
    <property type="match status" value="1"/>
</dbReference>
<feature type="domain" description="Thioredoxin" evidence="9">
    <location>
        <begin position="11"/>
        <end position="149"/>
    </location>
</feature>
<dbReference type="PANTHER" id="PTHR35891">
    <property type="entry name" value="THIOL:DISULFIDE INTERCHANGE PROTEIN DSBA"/>
    <property type="match status" value="1"/>
</dbReference>
<evidence type="ECO:0000256" key="6">
    <source>
        <dbReference type="ARBA" id="ARBA00023157"/>
    </source>
</evidence>
<keyword evidence="5" id="KW-0574">Periplasm</keyword>
<dbReference type="InterPro" id="IPR023205">
    <property type="entry name" value="DsbA/DsbL"/>
</dbReference>
<comment type="subcellular location">
    <subcellularLocation>
        <location evidence="1">Periplasm</location>
    </subcellularLocation>
</comment>
<comment type="similarity">
    <text evidence="2">Belongs to the thioredoxin family. DsbA subfamily.</text>
</comment>
<keyword evidence="7" id="KW-0676">Redox-active center</keyword>
<dbReference type="Proteomes" id="UP000036902">
    <property type="component" value="Chromosome"/>
</dbReference>
<keyword evidence="11" id="KW-1185">Reference proteome</keyword>
<dbReference type="InterPro" id="IPR001853">
    <property type="entry name" value="DSBA-like_thioredoxin_dom"/>
</dbReference>
<keyword evidence="4 8" id="KW-0732">Signal</keyword>
<evidence type="ECO:0000256" key="5">
    <source>
        <dbReference type="ARBA" id="ARBA00022764"/>
    </source>
</evidence>
<dbReference type="InterPro" id="IPR036249">
    <property type="entry name" value="Thioredoxin-like_sf"/>
</dbReference>
<dbReference type="Gene3D" id="3.40.30.10">
    <property type="entry name" value="Glutaredoxin"/>
    <property type="match status" value="1"/>
</dbReference>
<feature type="signal peptide" evidence="8">
    <location>
        <begin position="1"/>
        <end position="25"/>
    </location>
</feature>
<accession>A0A127K938</accession>
<dbReference type="PROSITE" id="PS51352">
    <property type="entry name" value="THIOREDOXIN_2"/>
    <property type="match status" value="1"/>
</dbReference>
<evidence type="ECO:0000256" key="4">
    <source>
        <dbReference type="ARBA" id="ARBA00022729"/>
    </source>
</evidence>
<dbReference type="EMBL" id="CP014646">
    <property type="protein sequence ID" value="AMO38432.1"/>
    <property type="molecule type" value="Genomic_DNA"/>
</dbReference>
<dbReference type="InterPro" id="IPR017937">
    <property type="entry name" value="Thioredoxin_CS"/>
</dbReference>
<dbReference type="KEGG" id="thu:AC731_016705"/>
<keyword evidence="6" id="KW-1015">Disulfide bond</keyword>
<organism evidence="10 11">
    <name type="scientific">Thauera humireducens</name>
    <dbReference type="NCBI Taxonomy" id="1134435"/>
    <lineage>
        <taxon>Bacteria</taxon>
        <taxon>Pseudomonadati</taxon>
        <taxon>Pseudomonadota</taxon>
        <taxon>Betaproteobacteria</taxon>
        <taxon>Rhodocyclales</taxon>
        <taxon>Zoogloeaceae</taxon>
        <taxon>Thauera</taxon>
    </lineage>
</organism>
<evidence type="ECO:0000259" key="9">
    <source>
        <dbReference type="PROSITE" id="PS51352"/>
    </source>
</evidence>
<evidence type="ECO:0000256" key="2">
    <source>
        <dbReference type="ARBA" id="ARBA00005791"/>
    </source>
</evidence>
<sequence length="211" mass="23401">MNRRDALKQLAAFAAALPVANAAWARDAFTVLNPAQKTDDPSKIEVVEFFHYGCPHCRDFDPLVEAWSKKLPADVSFRQVPAIWNNPQLAGLARLFYAAQVSGELHAIHGKVFVAVQEEKRPLHSEEGVREWITGKVADTGKFMDAYKSFGVNSMLQRADQLARAMRIQGVPTVVVDGRFVTSASMAGSHQNALKVTDELIERIRKERGGK</sequence>
<feature type="chain" id="PRO_5007798028" description="Thiol:disulfide interchange protein DsbA" evidence="8">
    <location>
        <begin position="26"/>
        <end position="211"/>
    </location>
</feature>
<evidence type="ECO:0000313" key="11">
    <source>
        <dbReference type="Proteomes" id="UP000036902"/>
    </source>
</evidence>
<dbReference type="InterPro" id="IPR013766">
    <property type="entry name" value="Thioredoxin_domain"/>
</dbReference>
<evidence type="ECO:0000256" key="3">
    <source>
        <dbReference type="ARBA" id="ARBA00013831"/>
    </source>
</evidence>
<proteinExistence type="inferred from homology"/>
<reference evidence="11" key="1">
    <citation type="submission" date="2016-03" db="EMBL/GenBank/DDBJ databases">
        <authorList>
            <person name="Ma C."/>
            <person name="Zhou S."/>
            <person name="Yang G."/>
        </authorList>
    </citation>
    <scope>NUCLEOTIDE SEQUENCE [LARGE SCALE GENOMIC DNA]</scope>
    <source>
        <strain evidence="11">SgZ-1</strain>
    </source>
</reference>
<protein>
    <recommendedName>
        <fullName evidence="3">Thiol:disulfide interchange protein DsbA</fullName>
    </recommendedName>
</protein>
<evidence type="ECO:0000256" key="7">
    <source>
        <dbReference type="ARBA" id="ARBA00023284"/>
    </source>
</evidence>
<dbReference type="PROSITE" id="PS00194">
    <property type="entry name" value="THIOREDOXIN_1"/>
    <property type="match status" value="1"/>
</dbReference>
<dbReference type="AlphaFoldDB" id="A0A127K938"/>
<dbReference type="InterPro" id="IPR050824">
    <property type="entry name" value="Thiol_disulfide_DsbA"/>
</dbReference>
<evidence type="ECO:0000256" key="8">
    <source>
        <dbReference type="SAM" id="SignalP"/>
    </source>
</evidence>
<dbReference type="CDD" id="cd03019">
    <property type="entry name" value="DsbA_DsbA"/>
    <property type="match status" value="1"/>
</dbReference>
<gene>
    <name evidence="10" type="ORF">AC731_016705</name>
</gene>
<dbReference type="SUPFAM" id="SSF52833">
    <property type="entry name" value="Thioredoxin-like"/>
    <property type="match status" value="1"/>
</dbReference>